<sequence length="325" mass="36475">MEVQSKLPFLHTVIGGIGILGNAVVCVVIVKVPVMRTLTNAFIFNQAFVDLLGSLVMALQSNIPAPTELNQSAVIAAIQCYIWRANLILWVLFFASTLNLVMLTAERYVAIAHPLKYLTYFGKKQATIMLAAVWAFAIAFKATDALYYRISDHTCMFTSLSPAASFSWGTISFLVEYLLPLIFMTSCYVHIIYQLKKASSTVHAEPTSSQNNSNSLSGSLVRARRNTLLTLFIVFITYTICWSPNQIAFLMFHFGFKIDFNGTFYFVSLVLVQLNCCINPIIYAFKYKQFQAGVRVLLTQCCPRIAPRRREVELVPTVSQGLHPF</sequence>
<reference evidence="9" key="1">
    <citation type="submission" date="2025-08" db="UniProtKB">
        <authorList>
            <consortium name="RefSeq"/>
        </authorList>
    </citation>
    <scope>IDENTIFICATION</scope>
</reference>
<comment type="similarity">
    <text evidence="5">Belongs to the G-protein coupled receptor 1 family.</text>
</comment>
<proteinExistence type="inferred from homology"/>
<dbReference type="OMA" id="NANTSHQ"/>
<dbReference type="SUPFAM" id="SSF81321">
    <property type="entry name" value="Family A G protein-coupled receptor-like"/>
    <property type="match status" value="1"/>
</dbReference>
<dbReference type="RefSeq" id="XP_022086755.1">
    <property type="nucleotide sequence ID" value="XM_022231063.1"/>
</dbReference>
<feature type="transmembrane region" description="Helical" evidence="6">
    <location>
        <begin position="81"/>
        <end position="105"/>
    </location>
</feature>
<evidence type="ECO:0000256" key="5">
    <source>
        <dbReference type="RuleBase" id="RU000688"/>
    </source>
</evidence>
<organism evidence="8 9">
    <name type="scientific">Acanthaster planci</name>
    <name type="common">Crown-of-thorns starfish</name>
    <dbReference type="NCBI Taxonomy" id="133434"/>
    <lineage>
        <taxon>Eukaryota</taxon>
        <taxon>Metazoa</taxon>
        <taxon>Echinodermata</taxon>
        <taxon>Eleutherozoa</taxon>
        <taxon>Asterozoa</taxon>
        <taxon>Asteroidea</taxon>
        <taxon>Valvatacea</taxon>
        <taxon>Valvatida</taxon>
        <taxon>Acanthasteridae</taxon>
        <taxon>Acanthaster</taxon>
    </lineage>
</organism>
<dbReference type="OrthoDB" id="5960344at2759"/>
<dbReference type="PANTHER" id="PTHR45698:SF1">
    <property type="entry name" value="TRACE AMINE-ASSOCIATED RECEPTOR 13C-LIKE"/>
    <property type="match status" value="1"/>
</dbReference>
<dbReference type="PROSITE" id="PS00237">
    <property type="entry name" value="G_PROTEIN_RECEP_F1_1"/>
    <property type="match status" value="1"/>
</dbReference>
<dbReference type="GO" id="GO:0004930">
    <property type="term" value="F:G protein-coupled receptor activity"/>
    <property type="evidence" value="ECO:0007669"/>
    <property type="project" value="UniProtKB-KW"/>
</dbReference>
<evidence type="ECO:0000259" key="7">
    <source>
        <dbReference type="PROSITE" id="PS50262"/>
    </source>
</evidence>
<feature type="transmembrane region" description="Helical" evidence="6">
    <location>
        <begin position="12"/>
        <end position="30"/>
    </location>
</feature>
<feature type="transmembrane region" description="Helical" evidence="6">
    <location>
        <begin position="264"/>
        <end position="285"/>
    </location>
</feature>
<comment type="subcellular location">
    <subcellularLocation>
        <location evidence="1">Membrane</location>
    </subcellularLocation>
</comment>
<dbReference type="InterPro" id="IPR000276">
    <property type="entry name" value="GPCR_Rhodpsn"/>
</dbReference>
<feature type="transmembrane region" description="Helical" evidence="6">
    <location>
        <begin position="228"/>
        <end position="252"/>
    </location>
</feature>
<dbReference type="PANTHER" id="PTHR45698">
    <property type="entry name" value="TRACE AMINE-ASSOCIATED RECEPTOR 19N-RELATED"/>
    <property type="match status" value="1"/>
</dbReference>
<dbReference type="PRINTS" id="PR00237">
    <property type="entry name" value="GPCRRHODOPSN"/>
</dbReference>
<keyword evidence="5" id="KW-0297">G-protein coupled receptor</keyword>
<keyword evidence="8" id="KW-1185">Reference proteome</keyword>
<evidence type="ECO:0000313" key="8">
    <source>
        <dbReference type="Proteomes" id="UP000694845"/>
    </source>
</evidence>
<evidence type="ECO:0000256" key="6">
    <source>
        <dbReference type="SAM" id="Phobius"/>
    </source>
</evidence>
<dbReference type="Pfam" id="PF00001">
    <property type="entry name" value="7tm_1"/>
    <property type="match status" value="1"/>
</dbReference>
<dbReference type="PROSITE" id="PS50262">
    <property type="entry name" value="G_PROTEIN_RECEP_F1_2"/>
    <property type="match status" value="1"/>
</dbReference>
<dbReference type="SMART" id="SM01381">
    <property type="entry name" value="7TM_GPCR_Srsx"/>
    <property type="match status" value="1"/>
</dbReference>
<accession>A0A8B7Y362</accession>
<keyword evidence="2 5" id="KW-0812">Transmembrane</keyword>
<evidence type="ECO:0000256" key="1">
    <source>
        <dbReference type="ARBA" id="ARBA00004370"/>
    </source>
</evidence>
<evidence type="ECO:0000256" key="3">
    <source>
        <dbReference type="ARBA" id="ARBA00022989"/>
    </source>
</evidence>
<dbReference type="Gene3D" id="1.20.1070.10">
    <property type="entry name" value="Rhodopsin 7-helix transmembrane proteins"/>
    <property type="match status" value="1"/>
</dbReference>
<evidence type="ECO:0000256" key="2">
    <source>
        <dbReference type="ARBA" id="ARBA00022692"/>
    </source>
</evidence>
<feature type="transmembrane region" description="Helical" evidence="6">
    <location>
        <begin position="42"/>
        <end position="61"/>
    </location>
</feature>
<dbReference type="Proteomes" id="UP000694845">
    <property type="component" value="Unplaced"/>
</dbReference>
<feature type="domain" description="G-protein coupled receptors family 1 profile" evidence="7">
    <location>
        <begin position="21"/>
        <end position="283"/>
    </location>
</feature>
<evidence type="ECO:0000256" key="4">
    <source>
        <dbReference type="ARBA" id="ARBA00023136"/>
    </source>
</evidence>
<dbReference type="KEGG" id="aplc:110977177"/>
<dbReference type="GeneID" id="110977177"/>
<evidence type="ECO:0000313" key="9">
    <source>
        <dbReference type="RefSeq" id="XP_022086755.1"/>
    </source>
</evidence>
<protein>
    <submittedName>
        <fullName evidence="9">Neuromedin-U receptor 2-like</fullName>
    </submittedName>
</protein>
<keyword evidence="3 6" id="KW-1133">Transmembrane helix</keyword>
<dbReference type="InterPro" id="IPR017452">
    <property type="entry name" value="GPCR_Rhodpsn_7TM"/>
</dbReference>
<gene>
    <name evidence="9" type="primary">LOC110977177</name>
</gene>
<name>A0A8B7Y362_ACAPL</name>
<keyword evidence="5" id="KW-0675">Receptor</keyword>
<dbReference type="CDD" id="cd00637">
    <property type="entry name" value="7tm_classA_rhodopsin-like"/>
    <property type="match status" value="1"/>
</dbReference>
<keyword evidence="5" id="KW-0807">Transducer</keyword>
<keyword evidence="4 6" id="KW-0472">Membrane</keyword>
<dbReference type="AlphaFoldDB" id="A0A8B7Y362"/>
<feature type="transmembrane region" description="Helical" evidence="6">
    <location>
        <begin position="168"/>
        <end position="193"/>
    </location>
</feature>
<dbReference type="GO" id="GO:0016020">
    <property type="term" value="C:membrane"/>
    <property type="evidence" value="ECO:0007669"/>
    <property type="project" value="UniProtKB-SubCell"/>
</dbReference>
<feature type="transmembrane region" description="Helical" evidence="6">
    <location>
        <begin position="126"/>
        <end position="148"/>
    </location>
</feature>